<name>A0ABY5UUT3_9GAMM</name>
<evidence type="ECO:0000256" key="8">
    <source>
        <dbReference type="ARBA" id="ARBA00022985"/>
    </source>
</evidence>
<evidence type="ECO:0000256" key="6">
    <source>
        <dbReference type="ARBA" id="ARBA00022556"/>
    </source>
</evidence>
<evidence type="ECO:0000256" key="7">
    <source>
        <dbReference type="ARBA" id="ARBA00022692"/>
    </source>
</evidence>
<dbReference type="GeneID" id="75139459"/>
<keyword evidence="5" id="KW-0997">Cell inner membrane</keyword>
<evidence type="ECO:0000256" key="1">
    <source>
        <dbReference type="ARBA" id="ARBA00004651"/>
    </source>
</evidence>
<evidence type="ECO:0000313" key="15">
    <source>
        <dbReference type="Proteomes" id="UP001057860"/>
    </source>
</evidence>
<dbReference type="PANTHER" id="PTHR30561:SF9">
    <property type="entry name" value="4-AMINO-4-DEOXY-L-ARABINOSE-PHOSPHOUNDECAPRENOL FLIPPASE SUBUNIT ARNF-RELATED"/>
    <property type="match status" value="1"/>
</dbReference>
<keyword evidence="2" id="KW-0813">Transport</keyword>
<evidence type="ECO:0000259" key="13">
    <source>
        <dbReference type="Pfam" id="PF00892"/>
    </source>
</evidence>
<dbReference type="Pfam" id="PF00892">
    <property type="entry name" value="EamA"/>
    <property type="match status" value="1"/>
</dbReference>
<keyword evidence="7 12" id="KW-0812">Transmembrane</keyword>
<gene>
    <name evidence="14" type="ORF">N0H69_05630</name>
</gene>
<evidence type="ECO:0000256" key="5">
    <source>
        <dbReference type="ARBA" id="ARBA00022519"/>
    </source>
</evidence>
<comment type="subcellular location">
    <subcellularLocation>
        <location evidence="1">Cell membrane</location>
        <topology evidence="1">Multi-pass membrane protein</topology>
    </subcellularLocation>
</comment>
<keyword evidence="4" id="KW-0444">Lipid biosynthesis</keyword>
<dbReference type="Gene3D" id="1.10.3730.20">
    <property type="match status" value="1"/>
</dbReference>
<protein>
    <submittedName>
        <fullName evidence="14">EamA family transporter</fullName>
    </submittedName>
</protein>
<proteinExistence type="predicted"/>
<feature type="domain" description="EamA" evidence="13">
    <location>
        <begin position="23"/>
        <end position="114"/>
    </location>
</feature>
<keyword evidence="10" id="KW-0443">Lipid metabolism</keyword>
<evidence type="ECO:0000256" key="12">
    <source>
        <dbReference type="SAM" id="Phobius"/>
    </source>
</evidence>
<dbReference type="PANTHER" id="PTHR30561">
    <property type="entry name" value="SMR FAMILY PROTON-DEPENDENT DRUG EFFLUX TRANSPORTER SUGE"/>
    <property type="match status" value="1"/>
</dbReference>
<keyword evidence="3" id="KW-1003">Cell membrane</keyword>
<evidence type="ECO:0000256" key="3">
    <source>
        <dbReference type="ARBA" id="ARBA00022475"/>
    </source>
</evidence>
<feature type="transmembrane region" description="Helical" evidence="12">
    <location>
        <begin position="73"/>
        <end position="91"/>
    </location>
</feature>
<dbReference type="InterPro" id="IPR037185">
    <property type="entry name" value="EmrE-like"/>
</dbReference>
<dbReference type="InterPro" id="IPR000390">
    <property type="entry name" value="Small_drug/metabolite_transptr"/>
</dbReference>
<evidence type="ECO:0000256" key="11">
    <source>
        <dbReference type="ARBA" id="ARBA00023136"/>
    </source>
</evidence>
<keyword evidence="9 12" id="KW-1133">Transmembrane helix</keyword>
<accession>A0ABY5UUT3</accession>
<dbReference type="RefSeq" id="WP_050150572.1">
    <property type="nucleotide sequence ID" value="NZ_CABHWQ010000048.1"/>
</dbReference>
<evidence type="ECO:0000256" key="2">
    <source>
        <dbReference type="ARBA" id="ARBA00022448"/>
    </source>
</evidence>
<evidence type="ECO:0000256" key="10">
    <source>
        <dbReference type="ARBA" id="ARBA00023098"/>
    </source>
</evidence>
<sequence length="118" mass="12440">MKWLILVLGIASNASASVLIKMAMMPPRKFPSLADPLASLTNWPFWLGLALYGGAFLFYAAALSYLPLNVAHPILTTGAVAAVALLSVLVFNEPFHWTTGAGIFLVIAGVALITAKVA</sequence>
<dbReference type="Proteomes" id="UP001057860">
    <property type="component" value="Chromosome"/>
</dbReference>
<feature type="transmembrane region" description="Helical" evidence="12">
    <location>
        <begin position="97"/>
        <end position="115"/>
    </location>
</feature>
<reference evidence="14" key="1">
    <citation type="submission" date="2022-08" db="EMBL/GenBank/DDBJ databases">
        <authorList>
            <person name="Bogun A."/>
            <person name="Kislichkina A."/>
            <person name="Solomentsev V."/>
            <person name="Skryabin Y."/>
            <person name="Sizova A."/>
            <person name="Platonov M."/>
            <person name="Dentovskaya S."/>
        </authorList>
    </citation>
    <scope>NUCLEOTIDE SEQUENCE</scope>
    <source>
        <strain evidence="14">SCPM-O-B-7604</strain>
    </source>
</reference>
<evidence type="ECO:0000313" key="14">
    <source>
        <dbReference type="EMBL" id="UWM46310.1"/>
    </source>
</evidence>
<keyword evidence="6" id="KW-0441">Lipid A biosynthesis</keyword>
<dbReference type="SUPFAM" id="SSF103481">
    <property type="entry name" value="Multidrug resistance efflux transporter EmrE"/>
    <property type="match status" value="1"/>
</dbReference>
<keyword evidence="8" id="KW-0448">Lipopolysaccharide biosynthesis</keyword>
<dbReference type="EMBL" id="CP104006">
    <property type="protein sequence ID" value="UWM46310.1"/>
    <property type="molecule type" value="Genomic_DNA"/>
</dbReference>
<keyword evidence="11 12" id="KW-0472">Membrane</keyword>
<organism evidence="14 15">
    <name type="scientific">Yersinia alsatica</name>
    <dbReference type="NCBI Taxonomy" id="2890317"/>
    <lineage>
        <taxon>Bacteria</taxon>
        <taxon>Pseudomonadati</taxon>
        <taxon>Pseudomonadota</taxon>
        <taxon>Gammaproteobacteria</taxon>
        <taxon>Enterobacterales</taxon>
        <taxon>Yersiniaceae</taxon>
        <taxon>Yersinia</taxon>
    </lineage>
</organism>
<evidence type="ECO:0000256" key="4">
    <source>
        <dbReference type="ARBA" id="ARBA00022516"/>
    </source>
</evidence>
<keyword evidence="15" id="KW-1185">Reference proteome</keyword>
<dbReference type="InterPro" id="IPR000620">
    <property type="entry name" value="EamA_dom"/>
</dbReference>
<evidence type="ECO:0000256" key="9">
    <source>
        <dbReference type="ARBA" id="ARBA00022989"/>
    </source>
</evidence>
<feature type="transmembrane region" description="Helical" evidence="12">
    <location>
        <begin position="45"/>
        <end position="66"/>
    </location>
</feature>